<protein>
    <submittedName>
        <fullName evidence="2">Uncharacterized protein</fullName>
    </submittedName>
</protein>
<evidence type="ECO:0000256" key="1">
    <source>
        <dbReference type="SAM" id="MobiDB-lite"/>
    </source>
</evidence>
<keyword evidence="3" id="KW-1185">Reference proteome</keyword>
<sequence length="302" mass="32778">MASATPAQAVEVFHTAVTDTDASFRGTQTNGCSRPSPAYLHIPESVSRETTGVYRQNEVSQPVTSLVVGSKWQLGIGRTPLNGKQGPARTTVWTLVGLSEQKFGSQAMLQHLGCPPSSRLGGSSSATTLPCCTAAKKKAHSTGSLEQAAGEGGSKTETERERETKRVKERARETDSYGKHIGLVRHREKKLVAWKQQSLRAHNTYQQRESQTQTQRGGGRLQTHIATQGKQHSKWSESHFTTVKVHLRWLSAASVHVAFSSVKPSNPVTAFSSAGPHNSLKKLDLESQTTKAVTVYPHICGT</sequence>
<feature type="region of interest" description="Disordered" evidence="1">
    <location>
        <begin position="137"/>
        <end position="182"/>
    </location>
</feature>
<feature type="compositionally biased region" description="Low complexity" evidence="1">
    <location>
        <begin position="206"/>
        <end position="215"/>
    </location>
</feature>
<organism evidence="2 3">
    <name type="scientific">Albula glossodonta</name>
    <name type="common">roundjaw bonefish</name>
    <dbReference type="NCBI Taxonomy" id="121402"/>
    <lineage>
        <taxon>Eukaryota</taxon>
        <taxon>Metazoa</taxon>
        <taxon>Chordata</taxon>
        <taxon>Craniata</taxon>
        <taxon>Vertebrata</taxon>
        <taxon>Euteleostomi</taxon>
        <taxon>Actinopterygii</taxon>
        <taxon>Neopterygii</taxon>
        <taxon>Teleostei</taxon>
        <taxon>Albuliformes</taxon>
        <taxon>Albulidae</taxon>
        <taxon>Albula</taxon>
    </lineage>
</organism>
<dbReference type="EMBL" id="JAFBMS010000009">
    <property type="protein sequence ID" value="KAG9349577.1"/>
    <property type="molecule type" value="Genomic_DNA"/>
</dbReference>
<gene>
    <name evidence="2" type="ORF">JZ751_028025</name>
</gene>
<accession>A0A8T2PKR5</accession>
<reference evidence="2" key="1">
    <citation type="thesis" date="2021" institute="BYU ScholarsArchive" country="Provo, UT, USA">
        <title>Applications of and Algorithms for Genome Assembly and Genomic Analyses with an Emphasis on Marine Teleosts.</title>
        <authorList>
            <person name="Pickett B.D."/>
        </authorList>
    </citation>
    <scope>NUCLEOTIDE SEQUENCE</scope>
    <source>
        <strain evidence="2">HI-2016</strain>
    </source>
</reference>
<feature type="compositionally biased region" description="Basic and acidic residues" evidence="1">
    <location>
        <begin position="154"/>
        <end position="178"/>
    </location>
</feature>
<proteinExistence type="predicted"/>
<evidence type="ECO:0000313" key="2">
    <source>
        <dbReference type="EMBL" id="KAG9349577.1"/>
    </source>
</evidence>
<dbReference type="AlphaFoldDB" id="A0A8T2PKR5"/>
<feature type="region of interest" description="Disordered" evidence="1">
    <location>
        <begin position="202"/>
        <end position="222"/>
    </location>
</feature>
<dbReference type="Proteomes" id="UP000824540">
    <property type="component" value="Unassembled WGS sequence"/>
</dbReference>
<comment type="caution">
    <text evidence="2">The sequence shown here is derived from an EMBL/GenBank/DDBJ whole genome shotgun (WGS) entry which is preliminary data.</text>
</comment>
<evidence type="ECO:0000313" key="3">
    <source>
        <dbReference type="Proteomes" id="UP000824540"/>
    </source>
</evidence>
<name>A0A8T2PKR5_9TELE</name>